<accession>A0A6I2UFI2</accession>
<dbReference type="InterPro" id="IPR002550">
    <property type="entry name" value="CNNM"/>
</dbReference>
<dbReference type="Pfam" id="PF01595">
    <property type="entry name" value="CNNM"/>
    <property type="match status" value="1"/>
</dbReference>
<keyword evidence="5 9" id="KW-1133">Transmembrane helix</keyword>
<sequence length="434" mass="49348">MWLCVIFLLIFINVFFALAETSLNESHKSRLERLLDDGNEDAAKALKLLEHPERANAVIQLGITFVSILIGVSTSVILAPMVKPYIYLVPYADELSLGLSILIVTYLTLMLSEFLPTRIAMQKPEETLIHCEKTLSKLIFVTKPVVSLLANSVRLLLAMLGLNLKIDDTVTEDEVKDLIEQATEDGTFEKKEQSLVDRVFHMSDQTAYSLMTPRTQMMWIDLEDTLEQNLAIIRATSEAIIPVGKESLDDFCGVIYIKDIFNAALDNKPLDLSQFIRKPMFIPRSMESFRVLEQFQETGIHEAAVLDEYGGVIGFITLQDILLELIGDTNNINEPEPVQITARDDNSWNIEGLCSIDDFKEKFDIDELPDEDQDHYQTMGGFVTALFGYIPKKGESVRWENFVFEIARLDRYRIDKIICTVEDKKQDNDGEEKD</sequence>
<dbReference type="EMBL" id="VUNR01000007">
    <property type="protein sequence ID" value="MSU08370.1"/>
    <property type="molecule type" value="Genomic_DNA"/>
</dbReference>
<keyword evidence="14" id="KW-1185">Reference proteome</keyword>
<dbReference type="AlphaFoldDB" id="A0A6I2UFI2"/>
<comment type="subcellular location">
    <subcellularLocation>
        <location evidence="1">Membrane</location>
        <topology evidence="1">Multi-pass membrane protein</topology>
    </subcellularLocation>
</comment>
<evidence type="ECO:0000256" key="10">
    <source>
        <dbReference type="SAM" id="Phobius"/>
    </source>
</evidence>
<dbReference type="SMART" id="SM01091">
    <property type="entry name" value="CorC_HlyC"/>
    <property type="match status" value="1"/>
</dbReference>
<feature type="transmembrane region" description="Helical" evidence="10">
    <location>
        <begin position="57"/>
        <end position="79"/>
    </location>
</feature>
<keyword evidence="4" id="KW-0677">Repeat</keyword>
<feature type="transmembrane region" description="Helical" evidence="10">
    <location>
        <begin position="91"/>
        <end position="111"/>
    </location>
</feature>
<keyword evidence="6 8" id="KW-0129">CBS domain</keyword>
<evidence type="ECO:0000313" key="14">
    <source>
        <dbReference type="Proteomes" id="UP000433181"/>
    </source>
</evidence>
<feature type="domain" description="CBS" evidence="11">
    <location>
        <begin position="275"/>
        <end position="336"/>
    </location>
</feature>
<name>A0A6I2UFI2_9FIRM</name>
<protein>
    <submittedName>
        <fullName evidence="13">HlyC/CorC family transporter</fullName>
    </submittedName>
</protein>
<feature type="domain" description="CNNM transmembrane" evidence="12">
    <location>
        <begin position="1"/>
        <end position="192"/>
    </location>
</feature>
<evidence type="ECO:0000256" key="2">
    <source>
        <dbReference type="ARBA" id="ARBA00006337"/>
    </source>
</evidence>
<evidence type="ECO:0000256" key="3">
    <source>
        <dbReference type="ARBA" id="ARBA00022692"/>
    </source>
</evidence>
<dbReference type="InterPro" id="IPR046342">
    <property type="entry name" value="CBS_dom_sf"/>
</dbReference>
<dbReference type="Pfam" id="PF00571">
    <property type="entry name" value="CBS"/>
    <property type="match status" value="1"/>
</dbReference>
<comment type="similarity">
    <text evidence="2">Belongs to the UPF0053 family.</text>
</comment>
<keyword evidence="3 9" id="KW-0812">Transmembrane</keyword>
<dbReference type="Gene3D" id="3.10.580.10">
    <property type="entry name" value="CBS-domain"/>
    <property type="match status" value="1"/>
</dbReference>
<comment type="caution">
    <text evidence="13">The sequence shown here is derived from an EMBL/GenBank/DDBJ whole genome shotgun (WGS) entry which is preliminary data.</text>
</comment>
<dbReference type="SUPFAM" id="SSF54631">
    <property type="entry name" value="CBS-domain pair"/>
    <property type="match status" value="1"/>
</dbReference>
<dbReference type="PROSITE" id="PS51846">
    <property type="entry name" value="CNNM"/>
    <property type="match status" value="1"/>
</dbReference>
<evidence type="ECO:0000259" key="11">
    <source>
        <dbReference type="PROSITE" id="PS51371"/>
    </source>
</evidence>
<dbReference type="InterPro" id="IPR016169">
    <property type="entry name" value="FAD-bd_PCMH_sub2"/>
</dbReference>
<gene>
    <name evidence="13" type="ORF">FYJ84_05145</name>
</gene>
<evidence type="ECO:0000256" key="8">
    <source>
        <dbReference type="PROSITE-ProRule" id="PRU00703"/>
    </source>
</evidence>
<evidence type="ECO:0000256" key="4">
    <source>
        <dbReference type="ARBA" id="ARBA00022737"/>
    </source>
</evidence>
<evidence type="ECO:0000256" key="9">
    <source>
        <dbReference type="PROSITE-ProRule" id="PRU01193"/>
    </source>
</evidence>
<feature type="domain" description="CBS" evidence="11">
    <location>
        <begin position="211"/>
        <end position="272"/>
    </location>
</feature>
<dbReference type="PROSITE" id="PS51371">
    <property type="entry name" value="CBS"/>
    <property type="match status" value="2"/>
</dbReference>
<proteinExistence type="inferred from homology"/>
<dbReference type="SUPFAM" id="SSF56176">
    <property type="entry name" value="FAD-binding/transporter-associated domain-like"/>
    <property type="match status" value="1"/>
</dbReference>
<dbReference type="PANTHER" id="PTHR22777:SF17">
    <property type="entry name" value="UPF0053 PROTEIN SLL0260"/>
    <property type="match status" value="1"/>
</dbReference>
<evidence type="ECO:0000256" key="1">
    <source>
        <dbReference type="ARBA" id="ARBA00004141"/>
    </source>
</evidence>
<dbReference type="Pfam" id="PF03471">
    <property type="entry name" value="CorC_HlyC"/>
    <property type="match status" value="1"/>
</dbReference>
<dbReference type="InterPro" id="IPR036318">
    <property type="entry name" value="FAD-bd_PCMH-like_sf"/>
</dbReference>
<evidence type="ECO:0000259" key="12">
    <source>
        <dbReference type="PROSITE" id="PS51846"/>
    </source>
</evidence>
<dbReference type="InterPro" id="IPR000644">
    <property type="entry name" value="CBS_dom"/>
</dbReference>
<dbReference type="Gene3D" id="3.30.465.10">
    <property type="match status" value="1"/>
</dbReference>
<dbReference type="CDD" id="cd04590">
    <property type="entry name" value="CBS_pair_CorC_HlyC_assoc"/>
    <property type="match status" value="1"/>
</dbReference>
<dbReference type="GO" id="GO:0005886">
    <property type="term" value="C:plasma membrane"/>
    <property type="evidence" value="ECO:0007669"/>
    <property type="project" value="TreeGrafter"/>
</dbReference>
<reference evidence="13 14" key="1">
    <citation type="submission" date="2019-08" db="EMBL/GenBank/DDBJ databases">
        <title>In-depth cultivation of the pig gut microbiome towards novel bacterial diversity and tailored functional studies.</title>
        <authorList>
            <person name="Wylensek D."/>
            <person name="Hitch T.C.A."/>
            <person name="Clavel T."/>
        </authorList>
    </citation>
    <scope>NUCLEOTIDE SEQUENCE [LARGE SCALE GENOMIC DNA]</scope>
    <source>
        <strain evidence="13 14">WCA-693-APC-5D-A</strain>
    </source>
</reference>
<keyword evidence="7 9" id="KW-0472">Membrane</keyword>
<dbReference type="PANTHER" id="PTHR22777">
    <property type="entry name" value="HEMOLYSIN-RELATED"/>
    <property type="match status" value="1"/>
</dbReference>
<dbReference type="Proteomes" id="UP000433181">
    <property type="component" value="Unassembled WGS sequence"/>
</dbReference>
<evidence type="ECO:0000256" key="7">
    <source>
        <dbReference type="ARBA" id="ARBA00023136"/>
    </source>
</evidence>
<dbReference type="InterPro" id="IPR044751">
    <property type="entry name" value="Ion_transp-like_CBS"/>
</dbReference>
<evidence type="ECO:0000313" key="13">
    <source>
        <dbReference type="EMBL" id="MSU08370.1"/>
    </source>
</evidence>
<evidence type="ECO:0000256" key="6">
    <source>
        <dbReference type="ARBA" id="ARBA00023122"/>
    </source>
</evidence>
<organism evidence="13 14">
    <name type="scientific">Anaerovibrio slackiae</name>
    <dbReference type="NCBI Taxonomy" id="2652309"/>
    <lineage>
        <taxon>Bacteria</taxon>
        <taxon>Bacillati</taxon>
        <taxon>Bacillota</taxon>
        <taxon>Negativicutes</taxon>
        <taxon>Selenomonadales</taxon>
        <taxon>Selenomonadaceae</taxon>
        <taxon>Anaerovibrio</taxon>
    </lineage>
</organism>
<dbReference type="GO" id="GO:0050660">
    <property type="term" value="F:flavin adenine dinucleotide binding"/>
    <property type="evidence" value="ECO:0007669"/>
    <property type="project" value="InterPro"/>
</dbReference>
<evidence type="ECO:0000256" key="5">
    <source>
        <dbReference type="ARBA" id="ARBA00022989"/>
    </source>
</evidence>
<dbReference type="InterPro" id="IPR005170">
    <property type="entry name" value="Transptr-assoc_dom"/>
</dbReference>